<keyword evidence="9" id="KW-0503">Monooxygenase</keyword>
<dbReference type="GO" id="GO:0020037">
    <property type="term" value="F:heme binding"/>
    <property type="evidence" value="ECO:0007669"/>
    <property type="project" value="InterPro"/>
</dbReference>
<dbReference type="GO" id="GO:0005506">
    <property type="term" value="F:iron ion binding"/>
    <property type="evidence" value="ECO:0007669"/>
    <property type="project" value="InterPro"/>
</dbReference>
<dbReference type="PANTHER" id="PTHR24291">
    <property type="entry name" value="CYTOCHROME P450 FAMILY 4"/>
    <property type="match status" value="1"/>
</dbReference>
<evidence type="ECO:0000256" key="8">
    <source>
        <dbReference type="ARBA" id="ARBA00023004"/>
    </source>
</evidence>
<dbReference type="Gene3D" id="1.10.630.10">
    <property type="entry name" value="Cytochrome P450"/>
    <property type="match status" value="1"/>
</dbReference>
<dbReference type="InterPro" id="IPR002402">
    <property type="entry name" value="Cyt_P450_E_grp-II"/>
</dbReference>
<comment type="cofactor">
    <cofactor evidence="1">
        <name>heme</name>
        <dbReference type="ChEBI" id="CHEBI:30413"/>
    </cofactor>
</comment>
<evidence type="ECO:0000256" key="5">
    <source>
        <dbReference type="ARBA" id="ARBA00022723"/>
    </source>
</evidence>
<sequence length="339" mass="39196">MQDNRPLYVVCISETLSKTFPLSLNSFFKKKKALQRSFREEEKRNSWRMGLHTILIVGVFMILMRMPTFLKILKKTVFLQRCTIPTFDCMNLPFYLSGLLSIYRQSRPDVPAFCLILQAIFGYIRVVIKEKIFCLYIFFKPFVLFYKPETAEVVLSSTKLIDRSKEYELLSQCIGKGLFIGSGTIWRNRRKLLTPAFHFSILKEFLPIFQEKSSVLVSKLQALTREPWIDIAPLMSACALDIICETAMGVSVNALDGQNIEYLKAVHVYGIAVNFQAEEQLKYRAQCSGKITLYHLQSNLELHQKVKTSMSDDENVLHLMKRVADHQGYDVEEDWTAKV</sequence>
<feature type="transmembrane region" description="Helical" evidence="11">
    <location>
        <begin position="49"/>
        <end position="70"/>
    </location>
</feature>
<evidence type="ECO:0000256" key="3">
    <source>
        <dbReference type="ARBA" id="ARBA00010617"/>
    </source>
</evidence>
<keyword evidence="13" id="KW-1185">Reference proteome</keyword>
<name>A0A8X6NPR0_NEPPI</name>
<protein>
    <submittedName>
        <fullName evidence="12">Cytochrome P450 4C1</fullName>
    </submittedName>
</protein>
<evidence type="ECO:0000256" key="1">
    <source>
        <dbReference type="ARBA" id="ARBA00001971"/>
    </source>
</evidence>
<comment type="subcellular location">
    <subcellularLocation>
        <location evidence="2">Endoplasmic reticulum membrane</location>
    </subcellularLocation>
</comment>
<dbReference type="GO" id="GO:0005789">
    <property type="term" value="C:endoplasmic reticulum membrane"/>
    <property type="evidence" value="ECO:0007669"/>
    <property type="project" value="UniProtKB-SubCell"/>
</dbReference>
<evidence type="ECO:0000256" key="2">
    <source>
        <dbReference type="ARBA" id="ARBA00004586"/>
    </source>
</evidence>
<evidence type="ECO:0000256" key="11">
    <source>
        <dbReference type="SAM" id="Phobius"/>
    </source>
</evidence>
<keyword evidence="5" id="KW-0479">Metal-binding</keyword>
<dbReference type="AlphaFoldDB" id="A0A8X6NPR0"/>
<evidence type="ECO:0000256" key="9">
    <source>
        <dbReference type="ARBA" id="ARBA00023033"/>
    </source>
</evidence>
<evidence type="ECO:0000256" key="6">
    <source>
        <dbReference type="ARBA" id="ARBA00022824"/>
    </source>
</evidence>
<organism evidence="12 13">
    <name type="scientific">Nephila pilipes</name>
    <name type="common">Giant wood spider</name>
    <name type="synonym">Nephila maculata</name>
    <dbReference type="NCBI Taxonomy" id="299642"/>
    <lineage>
        <taxon>Eukaryota</taxon>
        <taxon>Metazoa</taxon>
        <taxon>Ecdysozoa</taxon>
        <taxon>Arthropoda</taxon>
        <taxon>Chelicerata</taxon>
        <taxon>Arachnida</taxon>
        <taxon>Araneae</taxon>
        <taxon>Araneomorphae</taxon>
        <taxon>Entelegynae</taxon>
        <taxon>Araneoidea</taxon>
        <taxon>Nephilidae</taxon>
        <taxon>Nephila</taxon>
    </lineage>
</organism>
<reference evidence="12" key="1">
    <citation type="submission" date="2020-08" db="EMBL/GenBank/DDBJ databases">
        <title>Multicomponent nature underlies the extraordinary mechanical properties of spider dragline silk.</title>
        <authorList>
            <person name="Kono N."/>
            <person name="Nakamura H."/>
            <person name="Mori M."/>
            <person name="Yoshida Y."/>
            <person name="Ohtoshi R."/>
            <person name="Malay A.D."/>
            <person name="Moran D.A.P."/>
            <person name="Tomita M."/>
            <person name="Numata K."/>
            <person name="Arakawa K."/>
        </authorList>
    </citation>
    <scope>NUCLEOTIDE SEQUENCE</scope>
</reference>
<dbReference type="PRINTS" id="PR00464">
    <property type="entry name" value="EP450II"/>
</dbReference>
<gene>
    <name evidence="12" type="primary">CYP4C1</name>
    <name evidence="12" type="ORF">NPIL_316851</name>
</gene>
<proteinExistence type="inferred from homology"/>
<dbReference type="Proteomes" id="UP000887013">
    <property type="component" value="Unassembled WGS sequence"/>
</dbReference>
<dbReference type="PANTHER" id="PTHR24291:SF189">
    <property type="entry name" value="CYTOCHROME P450 4C3-RELATED"/>
    <property type="match status" value="1"/>
</dbReference>
<feature type="transmembrane region" description="Helical" evidence="11">
    <location>
        <begin position="110"/>
        <end position="128"/>
    </location>
</feature>
<keyword evidence="4" id="KW-0349">Heme</keyword>
<keyword evidence="10 11" id="KW-0472">Membrane</keyword>
<dbReference type="GO" id="GO:0016705">
    <property type="term" value="F:oxidoreductase activity, acting on paired donors, with incorporation or reduction of molecular oxygen"/>
    <property type="evidence" value="ECO:0007669"/>
    <property type="project" value="InterPro"/>
</dbReference>
<evidence type="ECO:0000313" key="12">
    <source>
        <dbReference type="EMBL" id="GFT24492.1"/>
    </source>
</evidence>
<keyword evidence="7" id="KW-0560">Oxidoreductase</keyword>
<dbReference type="Pfam" id="PF00067">
    <property type="entry name" value="p450"/>
    <property type="match status" value="1"/>
</dbReference>
<dbReference type="InterPro" id="IPR050196">
    <property type="entry name" value="Cytochrome_P450_Monoox"/>
</dbReference>
<keyword evidence="6" id="KW-0256">Endoplasmic reticulum</keyword>
<keyword evidence="11" id="KW-1133">Transmembrane helix</keyword>
<evidence type="ECO:0000256" key="4">
    <source>
        <dbReference type="ARBA" id="ARBA00022617"/>
    </source>
</evidence>
<comment type="caution">
    <text evidence="12">The sequence shown here is derived from an EMBL/GenBank/DDBJ whole genome shotgun (WGS) entry which is preliminary data.</text>
</comment>
<keyword evidence="11" id="KW-0812">Transmembrane</keyword>
<evidence type="ECO:0000256" key="10">
    <source>
        <dbReference type="ARBA" id="ARBA00023136"/>
    </source>
</evidence>
<evidence type="ECO:0000256" key="7">
    <source>
        <dbReference type="ARBA" id="ARBA00023002"/>
    </source>
</evidence>
<dbReference type="InterPro" id="IPR001128">
    <property type="entry name" value="Cyt_P450"/>
</dbReference>
<dbReference type="EMBL" id="BMAW01106476">
    <property type="protein sequence ID" value="GFT24492.1"/>
    <property type="molecule type" value="Genomic_DNA"/>
</dbReference>
<dbReference type="OrthoDB" id="6427886at2759"/>
<dbReference type="SUPFAM" id="SSF48264">
    <property type="entry name" value="Cytochrome P450"/>
    <property type="match status" value="1"/>
</dbReference>
<dbReference type="InterPro" id="IPR036396">
    <property type="entry name" value="Cyt_P450_sf"/>
</dbReference>
<evidence type="ECO:0000313" key="13">
    <source>
        <dbReference type="Proteomes" id="UP000887013"/>
    </source>
</evidence>
<comment type="similarity">
    <text evidence="3">Belongs to the cytochrome P450 family.</text>
</comment>
<accession>A0A8X6NPR0</accession>
<dbReference type="GO" id="GO:0004497">
    <property type="term" value="F:monooxygenase activity"/>
    <property type="evidence" value="ECO:0007669"/>
    <property type="project" value="UniProtKB-KW"/>
</dbReference>
<keyword evidence="8" id="KW-0408">Iron</keyword>